<evidence type="ECO:0000259" key="5">
    <source>
        <dbReference type="Pfam" id="PF04376"/>
    </source>
</evidence>
<comment type="similarity">
    <text evidence="4">Belongs to the R-transferase family. Bpt subfamily.</text>
</comment>
<keyword evidence="1 4" id="KW-0963">Cytoplasm</keyword>
<feature type="domain" description="N-end rule aminoacyl transferase C-terminal" evidence="6">
    <location>
        <begin position="112"/>
        <end position="232"/>
    </location>
</feature>
<feature type="domain" description="N-end aminoacyl transferase N-terminal" evidence="5">
    <location>
        <begin position="23"/>
        <end position="90"/>
    </location>
</feature>
<dbReference type="Pfam" id="PF04377">
    <property type="entry name" value="ATE_C"/>
    <property type="match status" value="1"/>
</dbReference>
<dbReference type="GO" id="GO:0071596">
    <property type="term" value="P:ubiquitin-dependent protein catabolic process via the N-end rule pathway"/>
    <property type="evidence" value="ECO:0007669"/>
    <property type="project" value="InterPro"/>
</dbReference>
<proteinExistence type="inferred from homology"/>
<dbReference type="AlphaFoldDB" id="A0A080LW63"/>
<comment type="caution">
    <text evidence="7">The sequence shown here is derived from an EMBL/GenBank/DDBJ whole genome shotgun (WGS) entry which is preliminary data.</text>
</comment>
<comment type="catalytic activity">
    <reaction evidence="4">
        <text>N-terminal L-glutamyl-[protein] + L-leucyl-tRNA(Leu) = N-terminal L-leucyl-L-glutamyl-[protein] + tRNA(Leu) + H(+)</text>
        <dbReference type="Rhea" id="RHEA:50412"/>
        <dbReference type="Rhea" id="RHEA-COMP:9613"/>
        <dbReference type="Rhea" id="RHEA-COMP:9622"/>
        <dbReference type="Rhea" id="RHEA-COMP:12664"/>
        <dbReference type="Rhea" id="RHEA-COMP:12668"/>
        <dbReference type="ChEBI" id="CHEBI:15378"/>
        <dbReference type="ChEBI" id="CHEBI:64721"/>
        <dbReference type="ChEBI" id="CHEBI:78442"/>
        <dbReference type="ChEBI" id="CHEBI:78494"/>
        <dbReference type="ChEBI" id="CHEBI:133041"/>
        <dbReference type="EC" id="2.3.2.29"/>
    </reaction>
</comment>
<dbReference type="Pfam" id="PF04376">
    <property type="entry name" value="ATE_N"/>
    <property type="match status" value="1"/>
</dbReference>
<keyword evidence="3 4" id="KW-0012">Acyltransferase</keyword>
<dbReference type="EMBL" id="JDVG02000323">
    <property type="protein sequence ID" value="KFB72886.1"/>
    <property type="molecule type" value="Genomic_DNA"/>
</dbReference>
<evidence type="ECO:0000256" key="4">
    <source>
        <dbReference type="HAMAP-Rule" id="MF_00689"/>
    </source>
</evidence>
<comment type="catalytic activity">
    <reaction evidence="4">
        <text>N-terminal L-aspartyl-[protein] + L-leucyl-tRNA(Leu) = N-terminal L-leucyl-L-aspartyl-[protein] + tRNA(Leu) + H(+)</text>
        <dbReference type="Rhea" id="RHEA:50420"/>
        <dbReference type="Rhea" id="RHEA-COMP:9613"/>
        <dbReference type="Rhea" id="RHEA-COMP:9622"/>
        <dbReference type="Rhea" id="RHEA-COMP:12669"/>
        <dbReference type="Rhea" id="RHEA-COMP:12674"/>
        <dbReference type="ChEBI" id="CHEBI:15378"/>
        <dbReference type="ChEBI" id="CHEBI:64720"/>
        <dbReference type="ChEBI" id="CHEBI:78442"/>
        <dbReference type="ChEBI" id="CHEBI:78494"/>
        <dbReference type="ChEBI" id="CHEBI:133042"/>
        <dbReference type="EC" id="2.3.2.29"/>
    </reaction>
</comment>
<dbReference type="InterPro" id="IPR016181">
    <property type="entry name" value="Acyl_CoA_acyltransferase"/>
</dbReference>
<dbReference type="GO" id="GO:0005737">
    <property type="term" value="C:cytoplasm"/>
    <property type="evidence" value="ECO:0007669"/>
    <property type="project" value="UniProtKB-SubCell"/>
</dbReference>
<sequence>MSRLNDSELPFSLLQFYATAPYTCSYLPDERARSQVATPSHLINTEVYGELVRSGFRRSGVFTYRPKCDECHACIPVRLPVDRFAANRSQLRSIRRHTGLQARELPLGFLDEHYQLYLRYQAARHAGGGMDQDSHEQYTHFLLQSRVDTRLIEFTDAGVLRMVSILDVLNDGLSSVYTFYDPDLRPAALGTYNIVWQIAQCVANGLPYLYLGYWIRDSRKMAYKANFKPVEGLFEGQWIDLQERMAEPSPLAAARKIHAE</sequence>
<comment type="function">
    <text evidence="4">Functions in the N-end rule pathway of protein degradation where it conjugates Leu from its aminoacyl-tRNA to the N-termini of proteins containing an N-terminal aspartate or glutamate.</text>
</comment>
<reference evidence="7 8" key="1">
    <citation type="submission" date="2014-02" db="EMBL/GenBank/DDBJ databases">
        <title>Expanding our view of genomic diversity in Candidatus Accumulibacter clades.</title>
        <authorList>
            <person name="Skennerton C.T."/>
            <person name="Barr J.J."/>
            <person name="Slater F.R."/>
            <person name="Bond P.L."/>
            <person name="Tyson G.W."/>
        </authorList>
    </citation>
    <scope>NUCLEOTIDE SEQUENCE [LARGE SCALE GENOMIC DNA]</scope>
    <source>
        <strain evidence="8">BA-91</strain>
    </source>
</reference>
<organism evidence="7 8">
    <name type="scientific">Candidatus Accumulibacter phosphatis</name>
    <dbReference type="NCBI Taxonomy" id="327160"/>
    <lineage>
        <taxon>Bacteria</taxon>
        <taxon>Pseudomonadati</taxon>
        <taxon>Pseudomonadota</taxon>
        <taxon>Betaproteobacteria</taxon>
        <taxon>Candidatus Accumulibacter</taxon>
    </lineage>
</organism>
<accession>A0A080LW63</accession>
<evidence type="ECO:0000313" key="7">
    <source>
        <dbReference type="EMBL" id="KFB72886.1"/>
    </source>
</evidence>
<dbReference type="HAMAP" id="MF_00689">
    <property type="entry name" value="Bpt"/>
    <property type="match status" value="1"/>
</dbReference>
<dbReference type="PANTHER" id="PTHR21367:SF1">
    <property type="entry name" value="ARGINYL-TRNA--PROTEIN TRANSFERASE 1"/>
    <property type="match status" value="1"/>
</dbReference>
<dbReference type="PANTHER" id="PTHR21367">
    <property type="entry name" value="ARGININE-TRNA-PROTEIN TRANSFERASE 1"/>
    <property type="match status" value="1"/>
</dbReference>
<dbReference type="NCBIfam" id="NF002342">
    <property type="entry name" value="PRK01305.1-3"/>
    <property type="match status" value="1"/>
</dbReference>
<evidence type="ECO:0000256" key="1">
    <source>
        <dbReference type="ARBA" id="ARBA00022490"/>
    </source>
</evidence>
<keyword evidence="2 4" id="KW-0808">Transferase</keyword>
<dbReference type="Proteomes" id="UP000020077">
    <property type="component" value="Unassembled WGS sequence"/>
</dbReference>
<dbReference type="NCBIfam" id="NF002346">
    <property type="entry name" value="PRK01305.2-3"/>
    <property type="match status" value="1"/>
</dbReference>
<dbReference type="SUPFAM" id="SSF55729">
    <property type="entry name" value="Acyl-CoA N-acyltransferases (Nat)"/>
    <property type="match status" value="1"/>
</dbReference>
<gene>
    <name evidence="4" type="primary">bpt</name>
    <name evidence="7" type="ORF">AW09_001885</name>
</gene>
<dbReference type="InterPro" id="IPR030700">
    <property type="entry name" value="N-end_Aminoacyl_Trfase"/>
</dbReference>
<evidence type="ECO:0000313" key="8">
    <source>
        <dbReference type="Proteomes" id="UP000020077"/>
    </source>
</evidence>
<dbReference type="GO" id="GO:0004057">
    <property type="term" value="F:arginyl-tRNA--protein transferase activity"/>
    <property type="evidence" value="ECO:0007669"/>
    <property type="project" value="InterPro"/>
</dbReference>
<protein>
    <recommendedName>
        <fullName evidence="4">Aspartate/glutamate leucyltransferase</fullName>
        <ecNumber evidence="4">2.3.2.29</ecNumber>
    </recommendedName>
</protein>
<dbReference type="InterPro" id="IPR007472">
    <property type="entry name" value="N-end_Aminoacyl_Trfase_C"/>
</dbReference>
<evidence type="ECO:0000259" key="6">
    <source>
        <dbReference type="Pfam" id="PF04377"/>
    </source>
</evidence>
<dbReference type="PIRSF" id="PIRSF037208">
    <property type="entry name" value="ATE_pro_prd"/>
    <property type="match status" value="1"/>
</dbReference>
<dbReference type="GO" id="GO:0008914">
    <property type="term" value="F:leucyl-tRNA--protein transferase activity"/>
    <property type="evidence" value="ECO:0007669"/>
    <property type="project" value="UniProtKB-UniRule"/>
</dbReference>
<dbReference type="InterPro" id="IPR017138">
    <property type="entry name" value="Asp_Glu_LeuTrfase"/>
</dbReference>
<dbReference type="EC" id="2.3.2.29" evidence="4"/>
<dbReference type="InterPro" id="IPR007471">
    <property type="entry name" value="N-end_Aminoacyl_Trfase_N"/>
</dbReference>
<evidence type="ECO:0000256" key="2">
    <source>
        <dbReference type="ARBA" id="ARBA00022679"/>
    </source>
</evidence>
<comment type="subcellular location">
    <subcellularLocation>
        <location evidence="4">Cytoplasm</location>
    </subcellularLocation>
</comment>
<evidence type="ECO:0000256" key="3">
    <source>
        <dbReference type="ARBA" id="ARBA00023315"/>
    </source>
</evidence>
<dbReference type="NCBIfam" id="NF002341">
    <property type="entry name" value="PRK01305.1-1"/>
    <property type="match status" value="1"/>
</dbReference>
<name>A0A080LW63_9PROT</name>